<proteinExistence type="predicted"/>
<accession>A0AAN9QTT9</accession>
<evidence type="ECO:0000313" key="2">
    <source>
        <dbReference type="Proteomes" id="UP001374584"/>
    </source>
</evidence>
<keyword evidence="2" id="KW-1185">Reference proteome</keyword>
<dbReference type="AlphaFoldDB" id="A0AAN9QTT9"/>
<sequence>MLICLNEMKTKIILKILIYVFSNLGNITQCTQALLIQVAFICHQSQLSVFECCDQSVSNFDIYSINKIFKKLEP</sequence>
<organism evidence="1 2">
    <name type="scientific">Phaseolus coccineus</name>
    <name type="common">Scarlet runner bean</name>
    <name type="synonym">Phaseolus multiflorus</name>
    <dbReference type="NCBI Taxonomy" id="3886"/>
    <lineage>
        <taxon>Eukaryota</taxon>
        <taxon>Viridiplantae</taxon>
        <taxon>Streptophyta</taxon>
        <taxon>Embryophyta</taxon>
        <taxon>Tracheophyta</taxon>
        <taxon>Spermatophyta</taxon>
        <taxon>Magnoliopsida</taxon>
        <taxon>eudicotyledons</taxon>
        <taxon>Gunneridae</taxon>
        <taxon>Pentapetalae</taxon>
        <taxon>rosids</taxon>
        <taxon>fabids</taxon>
        <taxon>Fabales</taxon>
        <taxon>Fabaceae</taxon>
        <taxon>Papilionoideae</taxon>
        <taxon>50 kb inversion clade</taxon>
        <taxon>NPAAA clade</taxon>
        <taxon>indigoferoid/millettioid clade</taxon>
        <taxon>Phaseoleae</taxon>
        <taxon>Phaseolus</taxon>
    </lineage>
</organism>
<reference evidence="1 2" key="1">
    <citation type="submission" date="2024-01" db="EMBL/GenBank/DDBJ databases">
        <title>The genomes of 5 underutilized Papilionoideae crops provide insights into root nodulation and disease resistanc.</title>
        <authorList>
            <person name="Jiang F."/>
        </authorList>
    </citation>
    <scope>NUCLEOTIDE SEQUENCE [LARGE SCALE GENOMIC DNA]</scope>
    <source>
        <strain evidence="1">JINMINGXINNONG_FW02</strain>
        <tissue evidence="1">Leaves</tissue>
    </source>
</reference>
<gene>
    <name evidence="1" type="ORF">VNO80_21949</name>
</gene>
<dbReference type="EMBL" id="JAYMYR010000008">
    <property type="protein sequence ID" value="KAK7347419.1"/>
    <property type="molecule type" value="Genomic_DNA"/>
</dbReference>
<name>A0AAN9QTT9_PHACN</name>
<evidence type="ECO:0000313" key="1">
    <source>
        <dbReference type="EMBL" id="KAK7347419.1"/>
    </source>
</evidence>
<comment type="caution">
    <text evidence="1">The sequence shown here is derived from an EMBL/GenBank/DDBJ whole genome shotgun (WGS) entry which is preliminary data.</text>
</comment>
<dbReference type="Proteomes" id="UP001374584">
    <property type="component" value="Unassembled WGS sequence"/>
</dbReference>
<protein>
    <submittedName>
        <fullName evidence="1">Uncharacterized protein</fullName>
    </submittedName>
</protein>